<name>A0A813DQT6_POLGL</name>
<proteinExistence type="predicted"/>
<sequence>LPKMQRRGVARCSRFRKYCLTLATLALVVAVSVTRRWCYNITNFVAAPKPVPPPQKDKKPPAGQPEGSAPWFSLSPAGLRGQLQ</sequence>
<dbReference type="EMBL" id="CAJNNV010003222">
    <property type="protein sequence ID" value="CAE8588581.1"/>
    <property type="molecule type" value="Genomic_DNA"/>
</dbReference>
<accession>A0A813DQT6</accession>
<organism evidence="2 3">
    <name type="scientific">Polarella glacialis</name>
    <name type="common">Dinoflagellate</name>
    <dbReference type="NCBI Taxonomy" id="89957"/>
    <lineage>
        <taxon>Eukaryota</taxon>
        <taxon>Sar</taxon>
        <taxon>Alveolata</taxon>
        <taxon>Dinophyceae</taxon>
        <taxon>Suessiales</taxon>
        <taxon>Suessiaceae</taxon>
        <taxon>Polarella</taxon>
    </lineage>
</organism>
<feature type="region of interest" description="Disordered" evidence="1">
    <location>
        <begin position="48"/>
        <end position="84"/>
    </location>
</feature>
<dbReference type="Proteomes" id="UP000654075">
    <property type="component" value="Unassembled WGS sequence"/>
</dbReference>
<feature type="non-terminal residue" evidence="2">
    <location>
        <position position="1"/>
    </location>
</feature>
<evidence type="ECO:0000313" key="2">
    <source>
        <dbReference type="EMBL" id="CAE8588581.1"/>
    </source>
</evidence>
<comment type="caution">
    <text evidence="2">The sequence shown here is derived from an EMBL/GenBank/DDBJ whole genome shotgun (WGS) entry which is preliminary data.</text>
</comment>
<evidence type="ECO:0000313" key="3">
    <source>
        <dbReference type="Proteomes" id="UP000654075"/>
    </source>
</evidence>
<gene>
    <name evidence="2" type="ORF">PGLA1383_LOCUS7373</name>
</gene>
<dbReference type="AlphaFoldDB" id="A0A813DQT6"/>
<keyword evidence="3" id="KW-1185">Reference proteome</keyword>
<protein>
    <submittedName>
        <fullName evidence="2">Uncharacterized protein</fullName>
    </submittedName>
</protein>
<feature type="non-terminal residue" evidence="2">
    <location>
        <position position="84"/>
    </location>
</feature>
<reference evidence="2" key="1">
    <citation type="submission" date="2021-02" db="EMBL/GenBank/DDBJ databases">
        <authorList>
            <person name="Dougan E. K."/>
            <person name="Rhodes N."/>
            <person name="Thang M."/>
            <person name="Chan C."/>
        </authorList>
    </citation>
    <scope>NUCLEOTIDE SEQUENCE</scope>
</reference>
<evidence type="ECO:0000256" key="1">
    <source>
        <dbReference type="SAM" id="MobiDB-lite"/>
    </source>
</evidence>